<dbReference type="OMA" id="CHKSEPQ"/>
<dbReference type="GO" id="GO:1990334">
    <property type="term" value="C:Bfa1-Bub2 complex"/>
    <property type="evidence" value="ECO:0007669"/>
    <property type="project" value="EnsemblFungi"/>
</dbReference>
<dbReference type="PhylomeDB" id="A0A0W0CT64"/>
<dbReference type="GO" id="GO:0044732">
    <property type="term" value="C:mitotic spindle pole body"/>
    <property type="evidence" value="ECO:0007669"/>
    <property type="project" value="TreeGrafter"/>
</dbReference>
<dbReference type="EMBL" id="LLZZ01000140">
    <property type="protein sequence ID" value="KTB00266.1"/>
    <property type="molecule type" value="Genomic_DNA"/>
</dbReference>
<dbReference type="VEuPathDB" id="FungiDB:GWK60_F05951"/>
<evidence type="ECO:0000256" key="5">
    <source>
        <dbReference type="ARBA" id="ARBA00061049"/>
    </source>
</evidence>
<comment type="caution">
    <text evidence="6">The sequence shown here is derived from an EMBL/GenBank/DDBJ whole genome shotgun (WGS) entry which is preliminary data.</text>
</comment>
<dbReference type="PANTHER" id="PTHR22957:SF263">
    <property type="entry name" value="MITOTIC CHECK POINT PROTEIN BUB2"/>
    <property type="match status" value="1"/>
</dbReference>
<dbReference type="PANTHER" id="PTHR22957">
    <property type="entry name" value="TBC1 DOMAIN FAMILY MEMBER GTPASE-ACTIVATING PROTEIN"/>
    <property type="match status" value="1"/>
</dbReference>
<evidence type="ECO:0000313" key="6">
    <source>
        <dbReference type="EMBL" id="KTB00266.1"/>
    </source>
</evidence>
<dbReference type="FunFam" id="1.10.8.270:FF:000035">
    <property type="entry name" value="Cell cycle arrest protein BUB2"/>
    <property type="match status" value="1"/>
</dbReference>
<dbReference type="GO" id="GO:1902543">
    <property type="term" value="P:negative regulation of protein localization to mitotic spindle pole body"/>
    <property type="evidence" value="ECO:0007669"/>
    <property type="project" value="EnsemblFungi"/>
</dbReference>
<dbReference type="GO" id="GO:0005096">
    <property type="term" value="F:GTPase activator activity"/>
    <property type="evidence" value="ECO:0007669"/>
    <property type="project" value="EnsemblFungi"/>
</dbReference>
<dbReference type="GO" id="GO:0031578">
    <property type="term" value="P:mitotic spindle orientation checkpoint signaling"/>
    <property type="evidence" value="ECO:0007669"/>
    <property type="project" value="EnsemblFungi"/>
</dbReference>
<dbReference type="Gene3D" id="1.10.472.80">
    <property type="entry name" value="Ypt/Rab-GAP domain of gyp1p, domain 3"/>
    <property type="match status" value="1"/>
</dbReference>
<sequence>MEKFISHPPLLVHTSLSQLRYLILSEGIPVAGNDKRKRSKRGNLSGGDEVDSGGSEADTHSQQSIKRLRCYVWSILSRTSMERCSQKYLALLQLGPPETHILQKIKNDTSRTLQTDPKFRAQVSEDALLRCLSCFAWEIERKKRQAGEGDTVDVSAYVQGMNVLLAPLLYSCPSEAMAYQLFSTMCKRIIPAYLTRSLAGAQNGARLLDACLRIVDPKLSKYLGDNLLPAEIYGMPSILTLSSCNKPLDQVCRLWDFMFAYGFHMNVLFVVAQLVSIRSKIFESESPMNMLRQLPEFDADEIIRLGVGFVAKIPPDLYDLLIRHLTDPDIVIAE</sequence>
<proteinExistence type="inferred from homology"/>
<dbReference type="SMART" id="SM00164">
    <property type="entry name" value="TBC"/>
    <property type="match status" value="1"/>
</dbReference>
<dbReference type="PROSITE" id="PS50086">
    <property type="entry name" value="TBC_RABGAP"/>
    <property type="match status" value="1"/>
</dbReference>
<dbReference type="FunFam" id="1.10.472.80:FF:000026">
    <property type="entry name" value="Mitotic check point protein (Bub2)"/>
    <property type="match status" value="1"/>
</dbReference>
<dbReference type="VEuPathDB" id="FungiDB:GVI51_F05973"/>
<dbReference type="Gene3D" id="1.10.8.270">
    <property type="entry name" value="putative rabgap domain of human tbc1 domain family member 14 like domains"/>
    <property type="match status" value="1"/>
</dbReference>
<keyword evidence="3" id="KW-0206">Cytoskeleton</keyword>
<protein>
    <submittedName>
        <fullName evidence="6">Mitotic check point protein BUB2</fullName>
    </submittedName>
</protein>
<keyword evidence="2" id="KW-0963">Cytoplasm</keyword>
<organism evidence="6 7">
    <name type="scientific">Candida glabrata</name>
    <name type="common">Yeast</name>
    <name type="synonym">Torulopsis glabrata</name>
    <dbReference type="NCBI Taxonomy" id="5478"/>
    <lineage>
        <taxon>Eukaryota</taxon>
        <taxon>Fungi</taxon>
        <taxon>Dikarya</taxon>
        <taxon>Ascomycota</taxon>
        <taxon>Saccharomycotina</taxon>
        <taxon>Saccharomycetes</taxon>
        <taxon>Saccharomycetales</taxon>
        <taxon>Saccharomycetaceae</taxon>
        <taxon>Nakaseomyces</taxon>
    </lineage>
</organism>
<keyword evidence="4" id="KW-0131">Cell cycle</keyword>
<dbReference type="VEuPathDB" id="FungiDB:CAGL0F06391g"/>
<dbReference type="OrthoDB" id="10263206at2759"/>
<comment type="similarity">
    <text evidence="5">Belongs to the BUB2 family.</text>
</comment>
<dbReference type="SUPFAM" id="SSF47923">
    <property type="entry name" value="Ypt/Rab-GAP domain of gyp1p"/>
    <property type="match status" value="2"/>
</dbReference>
<dbReference type="VEuPathDB" id="FungiDB:GW608_F05951"/>
<dbReference type="Pfam" id="PF00566">
    <property type="entry name" value="RabGAP-TBC"/>
    <property type="match status" value="1"/>
</dbReference>
<evidence type="ECO:0000256" key="3">
    <source>
        <dbReference type="ARBA" id="ARBA00023212"/>
    </source>
</evidence>
<name>A0A0W0CT64_CANGB</name>
<evidence type="ECO:0000313" key="7">
    <source>
        <dbReference type="Proteomes" id="UP000054886"/>
    </source>
</evidence>
<reference evidence="6 7" key="1">
    <citation type="submission" date="2015-10" db="EMBL/GenBank/DDBJ databases">
        <title>Draft genomes sequences of Candida glabrata isolates 1A, 1B, 2A, 2B, 3A and 3B.</title>
        <authorList>
            <person name="Haavelsrud O.E."/>
            <person name="Gaustad P."/>
        </authorList>
    </citation>
    <scope>NUCLEOTIDE SEQUENCE [LARGE SCALE GENOMIC DNA]</scope>
    <source>
        <strain evidence="6">910700640</strain>
    </source>
</reference>
<evidence type="ECO:0000256" key="1">
    <source>
        <dbReference type="ARBA" id="ARBA00004245"/>
    </source>
</evidence>
<dbReference type="VEuPathDB" id="FungiDB:B1J91_F06391g"/>
<evidence type="ECO:0000256" key="2">
    <source>
        <dbReference type="ARBA" id="ARBA00022490"/>
    </source>
</evidence>
<accession>A0A0W0CT64</accession>
<dbReference type="Proteomes" id="UP000054886">
    <property type="component" value="Unassembled WGS sequence"/>
</dbReference>
<dbReference type="AlphaFoldDB" id="A0A0W0CT64"/>
<comment type="subcellular location">
    <subcellularLocation>
        <location evidence="1">Cytoplasm</location>
        <location evidence="1">Cytoskeleton</location>
    </subcellularLocation>
</comment>
<dbReference type="InterPro" id="IPR000195">
    <property type="entry name" value="Rab-GAP-TBC_dom"/>
</dbReference>
<evidence type="ECO:0000256" key="4">
    <source>
        <dbReference type="ARBA" id="ARBA00023306"/>
    </source>
</evidence>
<gene>
    <name evidence="6" type="ORF">AO440_001365</name>
</gene>
<dbReference type="InterPro" id="IPR035969">
    <property type="entry name" value="Rab-GAP_TBC_sf"/>
</dbReference>
<dbReference type="GO" id="GO:0031030">
    <property type="term" value="P:negative regulation of septation initiation signaling"/>
    <property type="evidence" value="ECO:0007669"/>
    <property type="project" value="TreeGrafter"/>
</dbReference>